<gene>
    <name evidence="3" type="ORF">VQ7734_02290</name>
</gene>
<dbReference type="Pfam" id="PF01478">
    <property type="entry name" value="Peptidase_A24"/>
    <property type="match status" value="1"/>
</dbReference>
<evidence type="ECO:0000259" key="2">
    <source>
        <dbReference type="Pfam" id="PF01478"/>
    </source>
</evidence>
<dbReference type="GO" id="GO:0004190">
    <property type="term" value="F:aspartic-type endopeptidase activity"/>
    <property type="evidence" value="ECO:0007669"/>
    <property type="project" value="InterPro"/>
</dbReference>
<evidence type="ECO:0000313" key="4">
    <source>
        <dbReference type="Proteomes" id="UP000184600"/>
    </source>
</evidence>
<keyword evidence="1" id="KW-0472">Membrane</keyword>
<keyword evidence="1" id="KW-1133">Transmembrane helix</keyword>
<organism evidence="3 4">
    <name type="scientific">Vibrio quintilis</name>
    <dbReference type="NCBI Taxonomy" id="1117707"/>
    <lineage>
        <taxon>Bacteria</taxon>
        <taxon>Pseudomonadati</taxon>
        <taxon>Pseudomonadota</taxon>
        <taxon>Gammaproteobacteria</taxon>
        <taxon>Vibrionales</taxon>
        <taxon>Vibrionaceae</taxon>
        <taxon>Vibrio</taxon>
    </lineage>
</organism>
<dbReference type="InterPro" id="IPR000045">
    <property type="entry name" value="Prepilin_IV_endopep_pep"/>
</dbReference>
<dbReference type="GO" id="GO:0016020">
    <property type="term" value="C:membrane"/>
    <property type="evidence" value="ECO:0007669"/>
    <property type="project" value="InterPro"/>
</dbReference>
<accession>A0A1M7YVD3</accession>
<feature type="transmembrane region" description="Helical" evidence="1">
    <location>
        <begin position="95"/>
        <end position="119"/>
    </location>
</feature>
<reference evidence="4" key="1">
    <citation type="submission" date="2016-12" db="EMBL/GenBank/DDBJ databases">
        <authorList>
            <person name="Rodrigo-Torres L."/>
            <person name="Arahal R.D."/>
            <person name="Lucena T."/>
        </authorList>
    </citation>
    <scope>NUCLEOTIDE SEQUENCE [LARGE SCALE GENOMIC DNA]</scope>
</reference>
<dbReference type="OrthoDB" id="6199155at2"/>
<feature type="transmembrane region" description="Helical" evidence="1">
    <location>
        <begin position="31"/>
        <end position="48"/>
    </location>
</feature>
<feature type="transmembrane region" description="Helical" evidence="1">
    <location>
        <begin position="7"/>
        <end position="25"/>
    </location>
</feature>
<proteinExistence type="predicted"/>
<dbReference type="RefSeq" id="WP_073582580.1">
    <property type="nucleotide sequence ID" value="NZ_AP024897.1"/>
</dbReference>
<keyword evidence="4" id="KW-1185">Reference proteome</keyword>
<protein>
    <submittedName>
        <fullName evidence="3">Type IV leader peptidase family protein</fullName>
    </submittedName>
</protein>
<evidence type="ECO:0000256" key="1">
    <source>
        <dbReference type="SAM" id="Phobius"/>
    </source>
</evidence>
<dbReference type="Gene3D" id="1.20.120.1220">
    <property type="match status" value="1"/>
</dbReference>
<sequence length="151" mass="16462">MILNISWQLAGWFSLVILSLIACGYDLWFRVIPNPVCLIIFLISLVISPNLVTPLWALQVSGVTGLLLVFYRYQIWGGGDVKLLLAFLPAINEQFLLLAIALIGLTGGVLCAFYLLCGVFTGMKKVREKGLPFAIPISCVCLLCVTASLKG</sequence>
<dbReference type="Proteomes" id="UP000184600">
    <property type="component" value="Unassembled WGS sequence"/>
</dbReference>
<dbReference type="STRING" id="1117707.VQ7734_02290"/>
<keyword evidence="1" id="KW-0812">Transmembrane</keyword>
<name>A0A1M7YVD3_9VIBR</name>
<feature type="domain" description="Prepilin type IV endopeptidase peptidase" evidence="2">
    <location>
        <begin position="14"/>
        <end position="111"/>
    </location>
</feature>
<dbReference type="AlphaFoldDB" id="A0A1M7YVD3"/>
<dbReference type="EMBL" id="FRFG01000026">
    <property type="protein sequence ID" value="SHO56521.1"/>
    <property type="molecule type" value="Genomic_DNA"/>
</dbReference>
<evidence type="ECO:0000313" key="3">
    <source>
        <dbReference type="EMBL" id="SHO56521.1"/>
    </source>
</evidence>
<feature type="transmembrane region" description="Helical" evidence="1">
    <location>
        <begin position="131"/>
        <end position="149"/>
    </location>
</feature>